<comment type="caution">
    <text evidence="1">The sequence shown here is derived from an EMBL/GenBank/DDBJ whole genome shotgun (WGS) entry which is preliminary data.</text>
</comment>
<accession>A0AAD7IAY7</accession>
<dbReference type="Proteomes" id="UP001215598">
    <property type="component" value="Unassembled WGS sequence"/>
</dbReference>
<sequence length="444" mass="50085">MSYSLPSGDTEMGHYSGQSDYQQFPNFDHAYTQHSQSGFYPETQYYNHSLAQHQPVVNEPVITHTQSYPPLLTELRNTMQALEAHLAATHLVAEDAKATATQLHDAQVAKDSATVKSKHKHDTKRARTQALVRSKMAWALGLGVNVDGDQIKLLPDSLQHNEHPELLADGKTEKAHPNWGSGVTDPYNARFCARIAAQTMDHISRDQATAMSFYGQPKESEVLTMSKQYFKNLRKTYAAQTTEAGRLRHRKKLALNKRRSRKKEKALDHRQAVKKFREIHGEANTVGDYDAIQTDDMSSDHSDCGKVPKAEFEAHRKQAGGGDHGWEGRAKKWCSHKLRLFHAHLKTIHRQMLADQIELGEDGSTAGKRRVPRFKGMPANDNLLAPGLIRKKPLYEPMVSEAWMKATKNTYKTVPAHLTLFQLELTTTGLHEAELEYFADDDSE</sequence>
<reference evidence="1" key="1">
    <citation type="submission" date="2023-03" db="EMBL/GenBank/DDBJ databases">
        <title>Massive genome expansion in bonnet fungi (Mycena s.s.) driven by repeated elements and novel gene families across ecological guilds.</title>
        <authorList>
            <consortium name="Lawrence Berkeley National Laboratory"/>
            <person name="Harder C.B."/>
            <person name="Miyauchi S."/>
            <person name="Viragh M."/>
            <person name="Kuo A."/>
            <person name="Thoen E."/>
            <person name="Andreopoulos B."/>
            <person name="Lu D."/>
            <person name="Skrede I."/>
            <person name="Drula E."/>
            <person name="Henrissat B."/>
            <person name="Morin E."/>
            <person name="Kohler A."/>
            <person name="Barry K."/>
            <person name="LaButti K."/>
            <person name="Morin E."/>
            <person name="Salamov A."/>
            <person name="Lipzen A."/>
            <person name="Mereny Z."/>
            <person name="Hegedus B."/>
            <person name="Baldrian P."/>
            <person name="Stursova M."/>
            <person name="Weitz H."/>
            <person name="Taylor A."/>
            <person name="Grigoriev I.V."/>
            <person name="Nagy L.G."/>
            <person name="Martin F."/>
            <person name="Kauserud H."/>
        </authorList>
    </citation>
    <scope>NUCLEOTIDE SEQUENCE</scope>
    <source>
        <strain evidence="1">CBHHK182m</strain>
    </source>
</reference>
<evidence type="ECO:0000313" key="1">
    <source>
        <dbReference type="EMBL" id="KAJ7739014.1"/>
    </source>
</evidence>
<evidence type="ECO:0000313" key="2">
    <source>
        <dbReference type="Proteomes" id="UP001215598"/>
    </source>
</evidence>
<keyword evidence="2" id="KW-1185">Reference proteome</keyword>
<dbReference type="EMBL" id="JARKIB010000109">
    <property type="protein sequence ID" value="KAJ7739014.1"/>
    <property type="molecule type" value="Genomic_DNA"/>
</dbReference>
<gene>
    <name evidence="1" type="ORF">B0H16DRAFT_1465562</name>
</gene>
<protein>
    <submittedName>
        <fullName evidence="1">Uncharacterized protein</fullName>
    </submittedName>
</protein>
<dbReference type="AlphaFoldDB" id="A0AAD7IAY7"/>
<proteinExistence type="predicted"/>
<name>A0AAD7IAY7_9AGAR</name>
<organism evidence="1 2">
    <name type="scientific">Mycena metata</name>
    <dbReference type="NCBI Taxonomy" id="1033252"/>
    <lineage>
        <taxon>Eukaryota</taxon>
        <taxon>Fungi</taxon>
        <taxon>Dikarya</taxon>
        <taxon>Basidiomycota</taxon>
        <taxon>Agaricomycotina</taxon>
        <taxon>Agaricomycetes</taxon>
        <taxon>Agaricomycetidae</taxon>
        <taxon>Agaricales</taxon>
        <taxon>Marasmiineae</taxon>
        <taxon>Mycenaceae</taxon>
        <taxon>Mycena</taxon>
    </lineage>
</organism>